<keyword evidence="11 15" id="KW-0819">tRNA processing</keyword>
<accession>W7Y6N8</accession>
<feature type="binding site" evidence="15 16">
    <location>
        <begin position="132"/>
        <end position="137"/>
    </location>
    <ligand>
        <name>S-adenosyl-L-methionine</name>
        <dbReference type="ChEBI" id="CHEBI:59789"/>
    </ligand>
</feature>
<comment type="similarity">
    <text evidence="3 15 17">Belongs to the RNA methyltransferase TrmD family.</text>
</comment>
<evidence type="ECO:0000256" key="1">
    <source>
        <dbReference type="ARBA" id="ARBA00002634"/>
    </source>
</evidence>
<proteinExistence type="inferred from homology"/>
<dbReference type="InterPro" id="IPR002649">
    <property type="entry name" value="tRNA_m1G_MeTrfase_TrmD"/>
</dbReference>
<dbReference type="AlphaFoldDB" id="W7Y6N8"/>
<dbReference type="CDD" id="cd18080">
    <property type="entry name" value="TrmD-like"/>
    <property type="match status" value="1"/>
</dbReference>
<comment type="subunit">
    <text evidence="4 15 17">Homodimer.</text>
</comment>
<dbReference type="NCBIfam" id="TIGR00088">
    <property type="entry name" value="trmD"/>
    <property type="match status" value="1"/>
</dbReference>
<organism evidence="19 20">
    <name type="scientific">Saccharicrinis fermentans DSM 9555 = JCM 21142</name>
    <dbReference type="NCBI Taxonomy" id="869213"/>
    <lineage>
        <taxon>Bacteria</taxon>
        <taxon>Pseudomonadati</taxon>
        <taxon>Bacteroidota</taxon>
        <taxon>Bacteroidia</taxon>
        <taxon>Marinilabiliales</taxon>
        <taxon>Marinilabiliaceae</taxon>
        <taxon>Saccharicrinis</taxon>
    </lineage>
</organism>
<dbReference type="HAMAP" id="MF_00605">
    <property type="entry name" value="TrmD"/>
    <property type="match status" value="1"/>
</dbReference>
<evidence type="ECO:0000256" key="4">
    <source>
        <dbReference type="ARBA" id="ARBA00011738"/>
    </source>
</evidence>
<dbReference type="Pfam" id="PF01746">
    <property type="entry name" value="tRNA_m1G_MT"/>
    <property type="match status" value="1"/>
</dbReference>
<evidence type="ECO:0000259" key="18">
    <source>
        <dbReference type="Pfam" id="PF01746"/>
    </source>
</evidence>
<evidence type="ECO:0000256" key="9">
    <source>
        <dbReference type="ARBA" id="ARBA00022679"/>
    </source>
</evidence>
<dbReference type="PANTHER" id="PTHR46417:SF1">
    <property type="entry name" value="TRNA (GUANINE-N(1)-)-METHYLTRANSFERASE"/>
    <property type="match status" value="1"/>
</dbReference>
<dbReference type="NCBIfam" id="NF000648">
    <property type="entry name" value="PRK00026.1"/>
    <property type="match status" value="1"/>
</dbReference>
<dbReference type="GO" id="GO:0052906">
    <property type="term" value="F:tRNA (guanine(37)-N1)-methyltransferase activity"/>
    <property type="evidence" value="ECO:0007669"/>
    <property type="project" value="UniProtKB-UniRule"/>
</dbReference>
<reference evidence="19 20" key="1">
    <citation type="journal article" date="2014" name="Genome Announc.">
        <title>Draft Genome Sequence of Cytophaga fermentans JCM 21142T, a Facultative Anaerobe Isolated from Marine Mud.</title>
        <authorList>
            <person name="Starns D."/>
            <person name="Oshima K."/>
            <person name="Suda W."/>
            <person name="Iino T."/>
            <person name="Yuki M."/>
            <person name="Inoue J."/>
            <person name="Kitamura K."/>
            <person name="Iida T."/>
            <person name="Darby A."/>
            <person name="Hattori M."/>
            <person name="Ohkuma M."/>
        </authorList>
    </citation>
    <scope>NUCLEOTIDE SEQUENCE [LARGE SCALE GENOMIC DNA]</scope>
    <source>
        <strain evidence="19 20">JCM 21142</strain>
    </source>
</reference>
<dbReference type="RefSeq" id="WP_027471876.1">
    <property type="nucleotide sequence ID" value="NZ_BAMD01000033.1"/>
</dbReference>
<evidence type="ECO:0000256" key="2">
    <source>
        <dbReference type="ARBA" id="ARBA00004496"/>
    </source>
</evidence>
<feature type="binding site" evidence="15 16">
    <location>
        <position position="112"/>
    </location>
    <ligand>
        <name>S-adenosyl-L-methionine</name>
        <dbReference type="ChEBI" id="CHEBI:59789"/>
    </ligand>
</feature>
<dbReference type="GO" id="GO:0005829">
    <property type="term" value="C:cytosol"/>
    <property type="evidence" value="ECO:0007669"/>
    <property type="project" value="TreeGrafter"/>
</dbReference>
<comment type="caution">
    <text evidence="19">The sequence shown here is derived from an EMBL/GenBank/DDBJ whole genome shotgun (WGS) entry which is preliminary data.</text>
</comment>
<gene>
    <name evidence="15" type="primary">trmD</name>
    <name evidence="19" type="ORF">JCM21142_72591</name>
</gene>
<keyword evidence="7 15" id="KW-0963">Cytoplasm</keyword>
<dbReference type="InterPro" id="IPR029028">
    <property type="entry name" value="Alpha/beta_knot_MTases"/>
</dbReference>
<dbReference type="FunFam" id="3.40.1280.10:FF:000001">
    <property type="entry name" value="tRNA (guanine-N(1)-)-methyltransferase"/>
    <property type="match status" value="1"/>
</dbReference>
<evidence type="ECO:0000256" key="3">
    <source>
        <dbReference type="ARBA" id="ARBA00007630"/>
    </source>
</evidence>
<feature type="domain" description="tRNA methyltransferase TRMD/TRM10-type" evidence="18">
    <location>
        <begin position="1"/>
        <end position="224"/>
    </location>
</feature>
<dbReference type="SUPFAM" id="SSF75217">
    <property type="entry name" value="alpha/beta knot"/>
    <property type="match status" value="1"/>
</dbReference>
<dbReference type="InterPro" id="IPR023148">
    <property type="entry name" value="tRNA_m1G_MeTrfase_C_sf"/>
</dbReference>
<dbReference type="Gene3D" id="3.40.1280.10">
    <property type="match status" value="1"/>
</dbReference>
<keyword evidence="8 15" id="KW-0489">Methyltransferase</keyword>
<keyword evidence="10 15" id="KW-0949">S-adenosyl-L-methionine</keyword>
<evidence type="ECO:0000256" key="11">
    <source>
        <dbReference type="ARBA" id="ARBA00022694"/>
    </source>
</evidence>
<dbReference type="GO" id="GO:0002939">
    <property type="term" value="P:tRNA N1-guanine methylation"/>
    <property type="evidence" value="ECO:0007669"/>
    <property type="project" value="TreeGrafter"/>
</dbReference>
<evidence type="ECO:0000256" key="8">
    <source>
        <dbReference type="ARBA" id="ARBA00022603"/>
    </source>
</evidence>
<evidence type="ECO:0000256" key="6">
    <source>
        <dbReference type="ARBA" id="ARBA00014679"/>
    </source>
</evidence>
<comment type="subcellular location">
    <subcellularLocation>
        <location evidence="2 15 17">Cytoplasm</location>
    </subcellularLocation>
</comment>
<evidence type="ECO:0000256" key="17">
    <source>
        <dbReference type="RuleBase" id="RU003464"/>
    </source>
</evidence>
<keyword evidence="9 15" id="KW-0808">Transferase</keyword>
<dbReference type="STRING" id="869213.GCA_000517085_02234"/>
<comment type="catalytic activity">
    <reaction evidence="14 15 17">
        <text>guanosine(37) in tRNA + S-adenosyl-L-methionine = N(1)-methylguanosine(37) in tRNA + S-adenosyl-L-homocysteine + H(+)</text>
        <dbReference type="Rhea" id="RHEA:36899"/>
        <dbReference type="Rhea" id="RHEA-COMP:10145"/>
        <dbReference type="Rhea" id="RHEA-COMP:10147"/>
        <dbReference type="ChEBI" id="CHEBI:15378"/>
        <dbReference type="ChEBI" id="CHEBI:57856"/>
        <dbReference type="ChEBI" id="CHEBI:59789"/>
        <dbReference type="ChEBI" id="CHEBI:73542"/>
        <dbReference type="ChEBI" id="CHEBI:74269"/>
        <dbReference type="EC" id="2.1.1.228"/>
    </reaction>
</comment>
<sequence>MRIDILTLFPDMFQGPFSESIIKRAQEKGCVEIHCHNIRDYSTNKHKKVDDYAFSGGAGMVMSIEPIAILIEKLKAQRDYDQIIYTTPDGQTLNQGISNQLSLSGNLMILCGHYKGVDQRVRDHYITMELSIGDYVLTGGELAAAVITDSVVRLIPGVISDETSALTDSFQDGLLAPPVYTRPADYKGWKVPDILLSGDTKKVEQWKEQQAFERTRQRRPDLLK</sequence>
<dbReference type="EC" id="2.1.1.228" evidence="5 15"/>
<dbReference type="EMBL" id="BAMD01000033">
    <property type="protein sequence ID" value="GAF03902.1"/>
    <property type="molecule type" value="Genomic_DNA"/>
</dbReference>
<dbReference type="OrthoDB" id="9807416at2"/>
<evidence type="ECO:0000313" key="20">
    <source>
        <dbReference type="Proteomes" id="UP000019402"/>
    </source>
</evidence>
<evidence type="ECO:0000256" key="12">
    <source>
        <dbReference type="ARBA" id="ARBA00029736"/>
    </source>
</evidence>
<dbReference type="InterPro" id="IPR029026">
    <property type="entry name" value="tRNA_m1G_MTases_N"/>
</dbReference>
<keyword evidence="20" id="KW-1185">Reference proteome</keyword>
<evidence type="ECO:0000256" key="15">
    <source>
        <dbReference type="HAMAP-Rule" id="MF_00605"/>
    </source>
</evidence>
<evidence type="ECO:0000313" key="19">
    <source>
        <dbReference type="EMBL" id="GAF03902.1"/>
    </source>
</evidence>
<evidence type="ECO:0000256" key="10">
    <source>
        <dbReference type="ARBA" id="ARBA00022691"/>
    </source>
</evidence>
<dbReference type="Proteomes" id="UP000019402">
    <property type="component" value="Unassembled WGS sequence"/>
</dbReference>
<dbReference type="PIRSF" id="PIRSF000386">
    <property type="entry name" value="tRNA_mtase"/>
    <property type="match status" value="1"/>
</dbReference>
<dbReference type="PANTHER" id="PTHR46417">
    <property type="entry name" value="TRNA (GUANINE-N(1)-)-METHYLTRANSFERASE"/>
    <property type="match status" value="1"/>
</dbReference>
<protein>
    <recommendedName>
        <fullName evidence="6 15">tRNA (guanine-N(1)-)-methyltransferase</fullName>
        <ecNumber evidence="5 15">2.1.1.228</ecNumber>
    </recommendedName>
    <alternativeName>
        <fullName evidence="12 15">M1G-methyltransferase</fullName>
    </alternativeName>
    <alternativeName>
        <fullName evidence="13 15">tRNA [GM37] methyltransferase</fullName>
    </alternativeName>
</protein>
<dbReference type="Gene3D" id="1.10.1270.20">
    <property type="entry name" value="tRNA(m1g37)methyltransferase, domain 2"/>
    <property type="match status" value="1"/>
</dbReference>
<name>W7Y6N8_9BACT</name>
<evidence type="ECO:0000256" key="14">
    <source>
        <dbReference type="ARBA" id="ARBA00047783"/>
    </source>
</evidence>
<dbReference type="eggNOG" id="COG0336">
    <property type="taxonomic scope" value="Bacteria"/>
</dbReference>
<comment type="function">
    <text evidence="1 15 17">Specifically methylates guanosine-37 in various tRNAs.</text>
</comment>
<evidence type="ECO:0000256" key="16">
    <source>
        <dbReference type="PIRSR" id="PIRSR000386-1"/>
    </source>
</evidence>
<dbReference type="InterPro" id="IPR016009">
    <property type="entry name" value="tRNA_MeTrfase_TRMD/TRM10"/>
</dbReference>
<evidence type="ECO:0000256" key="13">
    <source>
        <dbReference type="ARBA" id="ARBA00033392"/>
    </source>
</evidence>
<evidence type="ECO:0000256" key="5">
    <source>
        <dbReference type="ARBA" id="ARBA00012807"/>
    </source>
</evidence>
<evidence type="ECO:0000256" key="7">
    <source>
        <dbReference type="ARBA" id="ARBA00022490"/>
    </source>
</evidence>